<proteinExistence type="predicted"/>
<protein>
    <submittedName>
        <fullName evidence="1">Uncharacterized protein</fullName>
    </submittedName>
</protein>
<dbReference type="AlphaFoldDB" id="C9Y6Z9"/>
<reference evidence="1" key="1">
    <citation type="journal article" date="2010" name="Nature">
        <title>The Dynamic genome of Hydra.</title>
        <authorList>
            <person name="Chapman J.A."/>
            <person name="Kirkness E.F."/>
            <person name="Simakov O."/>
            <person name="Hampson S.E."/>
            <person name="Mitros T."/>
            <person name="Weinmaier T."/>
            <person name="Rattei T."/>
            <person name="Balasubramanian P.G."/>
            <person name="Borman J."/>
            <person name="Busam D."/>
            <person name="Disbennett K."/>
            <person name="Pfannkoch C."/>
            <person name="Sumin N."/>
            <person name="Sutton G."/>
            <person name="Viswanathan L."/>
            <person name="Walenz B."/>
            <person name="Goodstein D.M."/>
            <person name="Hellsten U."/>
            <person name="Kawashima T."/>
            <person name="Prochnik S.E."/>
            <person name="Putnam N.H."/>
            <person name="Shu S."/>
            <person name="Blumberg B."/>
            <person name="Dana C.E."/>
            <person name="Gee L."/>
            <person name="Kibler D.F."/>
            <person name="Law L."/>
            <person name="Lindgens D."/>
            <person name="Martinez D.E."/>
            <person name="Peng J."/>
            <person name="Wigge P.A."/>
            <person name="Bertulat B."/>
            <person name="Guder C."/>
            <person name="Nakamura Y."/>
            <person name="Ozbek S."/>
            <person name="Watanabe H."/>
            <person name="Khalturin K."/>
            <person name="Hemmrich G."/>
            <person name="Franke A."/>
            <person name="Augustin R."/>
            <person name="Fraune S."/>
            <person name="Hayakawa E."/>
            <person name="Hayakawa S."/>
            <person name="Hirose M."/>
            <person name="Hwang J."/>
            <person name="Ikeo K."/>
            <person name="Nishimiya-Fujisawa C."/>
            <person name="Ogura A."/>
            <person name="Takahashi T."/>
            <person name="Steinmetz P.R."/>
            <person name="Zhang X."/>
            <person name="Aufschnaiter R."/>
            <person name="Eder M.K."/>
            <person name="Gorny A.K."/>
            <person name="Salvenmoser W."/>
            <person name="Heimberg A.M."/>
            <person name="Wheeler B.M."/>
            <person name="Peterson K.J."/>
            <person name="Boettger A."/>
            <person name="Tischler P."/>
            <person name="Wolf A."/>
            <person name="Gojobori T."/>
            <person name="Remington K.A."/>
            <person name="Strausberg R.L."/>
            <person name="Venter J."/>
            <person name="Technau U."/>
            <person name="Hobmayer B."/>
            <person name="Bosch T.C."/>
            <person name="Holstein T.W."/>
            <person name="Fujisawa T."/>
            <person name="Bode H.R."/>
            <person name="David C.N."/>
            <person name="Rokhsar D.S."/>
            <person name="Steele R.E."/>
        </authorList>
    </citation>
    <scope>NUCLEOTIDE SEQUENCE</scope>
</reference>
<sequence>MFFQKIQRFVIPLAALAALVLSYRHYSWPGVA</sequence>
<evidence type="ECO:0000313" key="1">
    <source>
        <dbReference type="EMBL" id="CBA26683.1"/>
    </source>
</evidence>
<accession>C9Y6Z9</accession>
<feature type="non-terminal residue" evidence="1">
    <location>
        <position position="32"/>
    </location>
</feature>
<gene>
    <name evidence="1" type="ORF">Csp_H39820</name>
</gene>
<organism evidence="1">
    <name type="scientific">Curvibacter symbiont subsp. Hydra magnipapillata</name>
    <dbReference type="NCBI Taxonomy" id="667019"/>
    <lineage>
        <taxon>Bacteria</taxon>
        <taxon>Pseudomonadati</taxon>
        <taxon>Pseudomonadota</taxon>
        <taxon>Betaproteobacteria</taxon>
        <taxon>Burkholderiales</taxon>
        <taxon>Comamonadaceae</taxon>
        <taxon>Curvibacter</taxon>
    </lineage>
</organism>
<dbReference type="EMBL" id="FN543102">
    <property type="protein sequence ID" value="CBA26683.1"/>
    <property type="molecule type" value="Genomic_DNA"/>
</dbReference>
<name>C9Y6Z9_CURXX</name>